<feature type="transmembrane region" description="Helical" evidence="1">
    <location>
        <begin position="20"/>
        <end position="40"/>
    </location>
</feature>
<feature type="non-terminal residue" evidence="2">
    <location>
        <position position="80"/>
    </location>
</feature>
<dbReference type="AlphaFoldDB" id="A0A5N6SJ09"/>
<evidence type="ECO:0000256" key="1">
    <source>
        <dbReference type="SAM" id="Phobius"/>
    </source>
</evidence>
<sequence>MTDSLGWRGNDRRSTPCSHLVSLKLVFLYCFVALTWSQLFERVAGIHNGNFGVDLQKKRYLLVKQLFNTPSHPNPTYSSP</sequence>
<keyword evidence="3" id="KW-1185">Reference proteome</keyword>
<organism evidence="2 3">
    <name type="scientific">Aspergillus pseudotamarii</name>
    <dbReference type="NCBI Taxonomy" id="132259"/>
    <lineage>
        <taxon>Eukaryota</taxon>
        <taxon>Fungi</taxon>
        <taxon>Dikarya</taxon>
        <taxon>Ascomycota</taxon>
        <taxon>Pezizomycotina</taxon>
        <taxon>Eurotiomycetes</taxon>
        <taxon>Eurotiomycetidae</taxon>
        <taxon>Eurotiales</taxon>
        <taxon>Aspergillaceae</taxon>
        <taxon>Aspergillus</taxon>
        <taxon>Aspergillus subgen. Circumdati</taxon>
    </lineage>
</organism>
<dbReference type="EMBL" id="ML743617">
    <property type="protein sequence ID" value="KAE8133363.1"/>
    <property type="molecule type" value="Genomic_DNA"/>
</dbReference>
<protein>
    <submittedName>
        <fullName evidence="2">Uncharacterized protein</fullName>
    </submittedName>
</protein>
<accession>A0A5N6SJ09</accession>
<proteinExistence type="predicted"/>
<keyword evidence="1" id="KW-0472">Membrane</keyword>
<keyword evidence="1" id="KW-0812">Transmembrane</keyword>
<keyword evidence="1" id="KW-1133">Transmembrane helix</keyword>
<evidence type="ECO:0000313" key="3">
    <source>
        <dbReference type="Proteomes" id="UP000325672"/>
    </source>
</evidence>
<reference evidence="2 3" key="1">
    <citation type="submission" date="2019-04" db="EMBL/GenBank/DDBJ databases">
        <title>Friends and foes A comparative genomics study of 23 Aspergillus species from section Flavi.</title>
        <authorList>
            <consortium name="DOE Joint Genome Institute"/>
            <person name="Kjaerbolling I."/>
            <person name="Vesth T."/>
            <person name="Frisvad J.C."/>
            <person name="Nybo J.L."/>
            <person name="Theobald S."/>
            <person name="Kildgaard S."/>
            <person name="Isbrandt T."/>
            <person name="Kuo A."/>
            <person name="Sato A."/>
            <person name="Lyhne E.K."/>
            <person name="Kogle M.E."/>
            <person name="Wiebenga A."/>
            <person name="Kun R.S."/>
            <person name="Lubbers R.J."/>
            <person name="Makela M.R."/>
            <person name="Barry K."/>
            <person name="Chovatia M."/>
            <person name="Clum A."/>
            <person name="Daum C."/>
            <person name="Haridas S."/>
            <person name="He G."/>
            <person name="LaButti K."/>
            <person name="Lipzen A."/>
            <person name="Mondo S."/>
            <person name="Riley R."/>
            <person name="Salamov A."/>
            <person name="Simmons B.A."/>
            <person name="Magnuson J.K."/>
            <person name="Henrissat B."/>
            <person name="Mortensen U.H."/>
            <person name="Larsen T.O."/>
            <person name="Devries R.P."/>
            <person name="Grigoriev I.V."/>
            <person name="Machida M."/>
            <person name="Baker S.E."/>
            <person name="Andersen M.R."/>
        </authorList>
    </citation>
    <scope>NUCLEOTIDE SEQUENCE [LARGE SCALE GENOMIC DNA]</scope>
    <source>
        <strain evidence="2 3">CBS 117625</strain>
    </source>
</reference>
<name>A0A5N6SJ09_ASPPS</name>
<evidence type="ECO:0000313" key="2">
    <source>
        <dbReference type="EMBL" id="KAE8133363.1"/>
    </source>
</evidence>
<gene>
    <name evidence="2" type="ORF">BDV38DRAFT_258256</name>
</gene>
<dbReference type="GeneID" id="43639923"/>
<dbReference type="Proteomes" id="UP000325672">
    <property type="component" value="Unassembled WGS sequence"/>
</dbReference>
<dbReference type="RefSeq" id="XP_031909426.1">
    <property type="nucleotide sequence ID" value="XM_032055713.1"/>
</dbReference>